<dbReference type="InterPro" id="IPR031325">
    <property type="entry name" value="RHS_repeat"/>
</dbReference>
<feature type="chain" id="PRO_5047497855" evidence="1">
    <location>
        <begin position="35"/>
        <end position="134"/>
    </location>
</feature>
<protein>
    <submittedName>
        <fullName evidence="2">YD repeat-containing protein</fullName>
    </submittedName>
</protein>
<comment type="caution">
    <text evidence="2">The sequence shown here is derived from an EMBL/GenBank/DDBJ whole genome shotgun (WGS) entry which is preliminary data.</text>
</comment>
<dbReference type="NCBIfam" id="TIGR01643">
    <property type="entry name" value="YD_repeat_2x"/>
    <property type="match status" value="2"/>
</dbReference>
<dbReference type="PANTHER" id="PTHR32305">
    <property type="match status" value="1"/>
</dbReference>
<evidence type="ECO:0000256" key="1">
    <source>
        <dbReference type="SAM" id="SignalP"/>
    </source>
</evidence>
<evidence type="ECO:0000313" key="3">
    <source>
        <dbReference type="Proteomes" id="UP001549251"/>
    </source>
</evidence>
<dbReference type="EMBL" id="JBEPSD010000007">
    <property type="protein sequence ID" value="MET4571167.1"/>
    <property type="molecule type" value="Genomic_DNA"/>
</dbReference>
<accession>A0ABV2Q1T2</accession>
<dbReference type="InterPro" id="IPR006530">
    <property type="entry name" value="YD"/>
</dbReference>
<reference evidence="2 3" key="1">
    <citation type="submission" date="2024-06" db="EMBL/GenBank/DDBJ databases">
        <title>Sorghum-associated microbial communities from plants grown in Nebraska, USA.</title>
        <authorList>
            <person name="Schachtman D."/>
        </authorList>
    </citation>
    <scope>NUCLEOTIDE SEQUENCE [LARGE SCALE GENOMIC DNA]</scope>
    <source>
        <strain evidence="2 3">1757</strain>
    </source>
</reference>
<name>A0ABV2Q1T2_9GAMM</name>
<sequence length="134" mass="14438">MAVNVRRTTVLNVKAMRLLVLGGLFAVHSSPALSQVVTKFSYDAGGHIASVTDPRSLVTTYSYDGLGQLWQQVSPDTGITTYNYDGYGRRSSMSRADNTSTTYGYDGLNRMTSVTAGGQTQAFTYDSCTNGIGR</sequence>
<organism evidence="2 3">
    <name type="scientific">Rhodanobacter soli</name>
    <dbReference type="NCBI Taxonomy" id="590609"/>
    <lineage>
        <taxon>Bacteria</taxon>
        <taxon>Pseudomonadati</taxon>
        <taxon>Pseudomonadota</taxon>
        <taxon>Gammaproteobacteria</taxon>
        <taxon>Lysobacterales</taxon>
        <taxon>Rhodanobacteraceae</taxon>
        <taxon>Rhodanobacter</taxon>
    </lineage>
</organism>
<dbReference type="Pfam" id="PF05593">
    <property type="entry name" value="RHS_repeat"/>
    <property type="match status" value="2"/>
</dbReference>
<dbReference type="Gene3D" id="2.180.10.10">
    <property type="entry name" value="RHS repeat-associated core"/>
    <property type="match status" value="1"/>
</dbReference>
<dbReference type="Proteomes" id="UP001549251">
    <property type="component" value="Unassembled WGS sequence"/>
</dbReference>
<proteinExistence type="predicted"/>
<feature type="non-terminal residue" evidence="2">
    <location>
        <position position="134"/>
    </location>
</feature>
<keyword evidence="3" id="KW-1185">Reference proteome</keyword>
<gene>
    <name evidence="2" type="ORF">ABIE04_003551</name>
</gene>
<dbReference type="InterPro" id="IPR050708">
    <property type="entry name" value="T6SS_VgrG/RHS"/>
</dbReference>
<evidence type="ECO:0000313" key="2">
    <source>
        <dbReference type="EMBL" id="MET4571167.1"/>
    </source>
</evidence>
<dbReference type="PANTHER" id="PTHR32305:SF15">
    <property type="entry name" value="PROTEIN RHSA-RELATED"/>
    <property type="match status" value="1"/>
</dbReference>
<keyword evidence="1" id="KW-0732">Signal</keyword>
<feature type="signal peptide" evidence="1">
    <location>
        <begin position="1"/>
        <end position="34"/>
    </location>
</feature>